<evidence type="ECO:0000313" key="2">
    <source>
        <dbReference type="EMBL" id="RZF66197.1"/>
    </source>
</evidence>
<dbReference type="Proteomes" id="UP000292085">
    <property type="component" value="Unassembled WGS sequence"/>
</dbReference>
<comment type="caution">
    <text evidence="2">The sequence shown here is derived from an EMBL/GenBank/DDBJ whole genome shotgun (WGS) entry which is preliminary data.</text>
</comment>
<keyword evidence="1" id="KW-0812">Transmembrane</keyword>
<dbReference type="OrthoDB" id="199424at2"/>
<protein>
    <submittedName>
        <fullName evidence="2">PH domain-containing protein</fullName>
    </submittedName>
</protein>
<gene>
    <name evidence="2" type="ORF">EWE75_02110</name>
</gene>
<accession>A0A4Q6Y8Y9</accession>
<name>A0A4Q6Y8Y9_9SPHN</name>
<feature type="transmembrane region" description="Helical" evidence="1">
    <location>
        <begin position="63"/>
        <end position="82"/>
    </location>
</feature>
<feature type="transmembrane region" description="Helical" evidence="1">
    <location>
        <begin position="32"/>
        <end position="51"/>
    </location>
</feature>
<keyword evidence="1" id="KW-0472">Membrane</keyword>
<keyword evidence="1" id="KW-1133">Transmembrane helix</keyword>
<dbReference type="AlphaFoldDB" id="A0A4Q6Y8Y9"/>
<sequence>MSNTISNHLLPGEKIVWTGSPGTGLILRPVEIFLIPFSLFWGGFALFWNIQVWTTDAPLEFKLFGIPFLVMGVYVIVGRFLVDIAVRRSITYAVTDQRILISRSGWSSSIKSLDLARLPALELQEKTNGTGSIRFGAAQSFFVNNGFGTWSPAFDATPQFQQIENARSVYQLIQRTTSK</sequence>
<evidence type="ECO:0000256" key="1">
    <source>
        <dbReference type="SAM" id="Phobius"/>
    </source>
</evidence>
<reference evidence="2 3" key="1">
    <citation type="submission" date="2019-02" db="EMBL/GenBank/DDBJ databases">
        <authorList>
            <person name="Li Y."/>
        </authorList>
    </citation>
    <scope>NUCLEOTIDE SEQUENCE [LARGE SCALE GENOMIC DNA]</scope>
    <source>
        <strain evidence="2 3">3-7</strain>
    </source>
</reference>
<organism evidence="2 3">
    <name type="scientific">Sphingomonas populi</name>
    <dbReference type="NCBI Taxonomy" id="2484750"/>
    <lineage>
        <taxon>Bacteria</taxon>
        <taxon>Pseudomonadati</taxon>
        <taxon>Pseudomonadota</taxon>
        <taxon>Alphaproteobacteria</taxon>
        <taxon>Sphingomonadales</taxon>
        <taxon>Sphingomonadaceae</taxon>
        <taxon>Sphingomonas</taxon>
    </lineage>
</organism>
<evidence type="ECO:0000313" key="3">
    <source>
        <dbReference type="Proteomes" id="UP000292085"/>
    </source>
</evidence>
<dbReference type="EMBL" id="SGIS01000002">
    <property type="protein sequence ID" value="RZF66197.1"/>
    <property type="molecule type" value="Genomic_DNA"/>
</dbReference>
<dbReference type="RefSeq" id="WP_130155044.1">
    <property type="nucleotide sequence ID" value="NZ_SGIS01000002.1"/>
</dbReference>
<proteinExistence type="predicted"/>
<keyword evidence="3" id="KW-1185">Reference proteome</keyword>